<dbReference type="Pfam" id="PF05949">
    <property type="entry name" value="DUF881"/>
    <property type="match status" value="1"/>
</dbReference>
<dbReference type="PANTHER" id="PTHR37313">
    <property type="entry name" value="UPF0749 PROTEIN RV1825"/>
    <property type="match status" value="1"/>
</dbReference>
<protein>
    <submittedName>
        <fullName evidence="2">Uncharacterized protein</fullName>
    </submittedName>
</protein>
<comment type="caution">
    <text evidence="2">The sequence shown here is derived from an EMBL/GenBank/DDBJ whole genome shotgun (WGS) entry which is preliminary data.</text>
</comment>
<proteinExistence type="inferred from homology"/>
<dbReference type="RefSeq" id="WP_033011314.1">
    <property type="nucleotide sequence ID" value="NZ_JARMTB010000065.1"/>
</dbReference>
<evidence type="ECO:0000256" key="1">
    <source>
        <dbReference type="ARBA" id="ARBA00009108"/>
    </source>
</evidence>
<dbReference type="PATRIC" id="fig|1422.12.peg.2903"/>
<dbReference type="InterPro" id="IPR010273">
    <property type="entry name" value="DUF881"/>
</dbReference>
<comment type="similarity">
    <text evidence="1">Belongs to the UPF0749 family.</text>
</comment>
<dbReference type="Gene3D" id="3.30.70.1880">
    <property type="entry name" value="Protein of unknown function DUF881"/>
    <property type="match status" value="1"/>
</dbReference>
<accession>A0A087LBX6</accession>
<dbReference type="EMBL" id="LQYY01000091">
    <property type="protein sequence ID" value="KYD33408.1"/>
    <property type="molecule type" value="Genomic_DNA"/>
</dbReference>
<accession>A0A163YLR2</accession>
<organism evidence="2 3">
    <name type="scientific">Geobacillus stearothermophilus</name>
    <name type="common">Bacillus stearothermophilus</name>
    <dbReference type="NCBI Taxonomy" id="1422"/>
    <lineage>
        <taxon>Bacteria</taxon>
        <taxon>Bacillati</taxon>
        <taxon>Bacillota</taxon>
        <taxon>Bacilli</taxon>
        <taxon>Bacillales</taxon>
        <taxon>Anoxybacillaceae</taxon>
        <taxon>Geobacillus</taxon>
    </lineage>
</organism>
<reference evidence="2 3" key="1">
    <citation type="submission" date="2016-01" db="EMBL/GenBank/DDBJ databases">
        <title>Draft Genome Sequences of Seven Thermophilic Sporeformers Isolated from Foods.</title>
        <authorList>
            <person name="Berendsen E.M."/>
            <person name="Wells-Bennik M.H."/>
            <person name="Krawcyk A.O."/>
            <person name="De Jong A."/>
            <person name="Holsappel S."/>
            <person name="Eijlander R.T."/>
            <person name="Kuipers O.P."/>
        </authorList>
    </citation>
    <scope>NUCLEOTIDE SEQUENCE [LARGE SCALE GENOMIC DNA]</scope>
    <source>
        <strain evidence="2 3">B4114</strain>
    </source>
</reference>
<evidence type="ECO:0000313" key="2">
    <source>
        <dbReference type="EMBL" id="KYD33408.1"/>
    </source>
</evidence>
<dbReference type="PANTHER" id="PTHR37313:SF2">
    <property type="entry name" value="UPF0749 PROTEIN YLXX"/>
    <property type="match status" value="1"/>
</dbReference>
<evidence type="ECO:0000313" key="3">
    <source>
        <dbReference type="Proteomes" id="UP000075517"/>
    </source>
</evidence>
<dbReference type="Proteomes" id="UP000075517">
    <property type="component" value="Unassembled WGS sequence"/>
</dbReference>
<dbReference type="AlphaFoldDB" id="A0A087LBX6"/>
<sequence>MRQQAHSRILLTFICFLFGAMLGFSYQHAKNDPSRREWSDSEWKREYEFRSALIALQKENRSLKQQLVEKQDELAAWEKKLADRQTNEAGLAKEAEQLRMYVGKARVKGKGVAVTLSDSSYIPSEASATDYIVHEQHVWKVVHELLISGAEAVAINGQRISHRSYIVCNGPVIEVDGTQHAAPFVISAIGDPDVLSSALVLPGGVVDELVQDHIDVKVEKQEAITLDPVFAPRP</sequence>
<name>A0A087LBX6_GEOSE</name>
<gene>
    <name evidence="2" type="ORF">B4114_1018</name>
</gene>